<protein>
    <submittedName>
        <fullName evidence="2">DUF397 family protein</fullName>
    </submittedName>
</protein>
<dbReference type="KEGG" id="ahm:TL08_24215"/>
<name>A0AAC9HUZ2_9PSEU</name>
<evidence type="ECO:0000313" key="3">
    <source>
        <dbReference type="Proteomes" id="UP000095210"/>
    </source>
</evidence>
<dbReference type="EMBL" id="CP014859">
    <property type="protein sequence ID" value="AOS65621.1"/>
    <property type="molecule type" value="Genomic_DNA"/>
</dbReference>
<accession>A0AAC9HUZ2</accession>
<dbReference type="RefSeq" id="WP_084643399.1">
    <property type="nucleotide sequence ID" value="NZ_JACHIS010000001.1"/>
</dbReference>
<gene>
    <name evidence="2" type="ORF">TL08_24215</name>
</gene>
<organism evidence="2 3">
    <name type="scientific">Actinoalloteichus hymeniacidonis</name>
    <dbReference type="NCBI Taxonomy" id="340345"/>
    <lineage>
        <taxon>Bacteria</taxon>
        <taxon>Bacillati</taxon>
        <taxon>Actinomycetota</taxon>
        <taxon>Actinomycetes</taxon>
        <taxon>Pseudonocardiales</taxon>
        <taxon>Pseudonocardiaceae</taxon>
        <taxon>Actinoalloteichus</taxon>
    </lineage>
</organism>
<dbReference type="Pfam" id="PF04149">
    <property type="entry name" value="DUF397"/>
    <property type="match status" value="1"/>
</dbReference>
<dbReference type="Proteomes" id="UP000095210">
    <property type="component" value="Chromosome"/>
</dbReference>
<feature type="domain" description="DUF397" evidence="1">
    <location>
        <begin position="9"/>
        <end position="60"/>
    </location>
</feature>
<dbReference type="AlphaFoldDB" id="A0AAC9HUZ2"/>
<keyword evidence="3" id="KW-1185">Reference proteome</keyword>
<proteinExistence type="predicted"/>
<reference evidence="3" key="1">
    <citation type="submission" date="2016-03" db="EMBL/GenBank/DDBJ databases">
        <title>Complete genome sequence of the type strain Actinoalloteichus hymeniacidonis DSM 45092.</title>
        <authorList>
            <person name="Schaffert L."/>
            <person name="Albersmeier A."/>
            <person name="Winkler A."/>
            <person name="Kalinowski J."/>
            <person name="Zotchev S."/>
            <person name="Ruckert C."/>
        </authorList>
    </citation>
    <scope>NUCLEOTIDE SEQUENCE [LARGE SCALE GENOMIC DNA]</scope>
    <source>
        <strain evidence="3">HPA177(T) (DSM 45092(T))</strain>
    </source>
</reference>
<evidence type="ECO:0000313" key="2">
    <source>
        <dbReference type="EMBL" id="AOS65621.1"/>
    </source>
</evidence>
<evidence type="ECO:0000259" key="1">
    <source>
        <dbReference type="Pfam" id="PF04149"/>
    </source>
</evidence>
<dbReference type="InterPro" id="IPR007278">
    <property type="entry name" value="DUF397"/>
</dbReference>
<sequence length="65" mass="7156">MMPSQRFDRWKKATRSVNTTNCVEVGRASGLVGIRDTKDPDGGAVVIRQSSFDSFLRAVKADRLG</sequence>